<comment type="caution">
    <text evidence="1">The sequence shown here is derived from an EMBL/GenBank/DDBJ whole genome shotgun (WGS) entry which is preliminary data.</text>
</comment>
<evidence type="ECO:0000313" key="1">
    <source>
        <dbReference type="EMBL" id="MFB9472477.1"/>
    </source>
</evidence>
<sequence>MSGNDKQDFIEKCGWFEREEVLGLNLIPSARDVIETVLASEPVKTRTTE</sequence>
<reference evidence="1 2" key="1">
    <citation type="submission" date="2024-09" db="EMBL/GenBank/DDBJ databases">
        <authorList>
            <person name="Sun Q."/>
            <person name="Mori K."/>
        </authorList>
    </citation>
    <scope>NUCLEOTIDE SEQUENCE [LARGE SCALE GENOMIC DNA]</scope>
    <source>
        <strain evidence="1 2">JCM 3324</strain>
    </source>
</reference>
<organism evidence="1 2">
    <name type="scientific">Nonomuraea salmonea</name>
    <dbReference type="NCBI Taxonomy" id="46181"/>
    <lineage>
        <taxon>Bacteria</taxon>
        <taxon>Bacillati</taxon>
        <taxon>Actinomycetota</taxon>
        <taxon>Actinomycetes</taxon>
        <taxon>Streptosporangiales</taxon>
        <taxon>Streptosporangiaceae</taxon>
        <taxon>Nonomuraea</taxon>
    </lineage>
</organism>
<dbReference type="RefSeq" id="WP_345395182.1">
    <property type="nucleotide sequence ID" value="NZ_BAAAXS010000001.1"/>
</dbReference>
<keyword evidence="2" id="KW-1185">Reference proteome</keyword>
<protein>
    <submittedName>
        <fullName evidence="1">Uncharacterized protein</fullName>
    </submittedName>
</protein>
<dbReference type="EMBL" id="JBHMCF010000025">
    <property type="protein sequence ID" value="MFB9472477.1"/>
    <property type="molecule type" value="Genomic_DNA"/>
</dbReference>
<accession>A0ABV5NQF4</accession>
<proteinExistence type="predicted"/>
<name>A0ABV5NQF4_9ACTN</name>
<gene>
    <name evidence="1" type="ORF">ACFFR3_23455</name>
</gene>
<dbReference type="Proteomes" id="UP001589568">
    <property type="component" value="Unassembled WGS sequence"/>
</dbReference>
<evidence type="ECO:0000313" key="2">
    <source>
        <dbReference type="Proteomes" id="UP001589568"/>
    </source>
</evidence>